<evidence type="ECO:0000313" key="2">
    <source>
        <dbReference type="Proteomes" id="UP001066276"/>
    </source>
</evidence>
<sequence>MVPAVLVLTMRVDVLSMCRIRSGICSAAQPGARRVADPRALPSPQLRRKRAPHSLVNESLRLLLHSVRLLLYKALSYCQSRRGIIVAFWLPDAVQVLKTRQAQLGFARGNHLLL</sequence>
<protein>
    <recommendedName>
        <fullName evidence="3">Secreted protein</fullName>
    </recommendedName>
</protein>
<proteinExistence type="predicted"/>
<dbReference type="EMBL" id="JANPWB010000001">
    <property type="protein sequence ID" value="KAJ1216835.1"/>
    <property type="molecule type" value="Genomic_DNA"/>
</dbReference>
<organism evidence="1 2">
    <name type="scientific">Pleurodeles waltl</name>
    <name type="common">Iberian ribbed newt</name>
    <dbReference type="NCBI Taxonomy" id="8319"/>
    <lineage>
        <taxon>Eukaryota</taxon>
        <taxon>Metazoa</taxon>
        <taxon>Chordata</taxon>
        <taxon>Craniata</taxon>
        <taxon>Vertebrata</taxon>
        <taxon>Euteleostomi</taxon>
        <taxon>Amphibia</taxon>
        <taxon>Batrachia</taxon>
        <taxon>Caudata</taxon>
        <taxon>Salamandroidea</taxon>
        <taxon>Salamandridae</taxon>
        <taxon>Pleurodelinae</taxon>
        <taxon>Pleurodeles</taxon>
    </lineage>
</organism>
<dbReference type="AlphaFoldDB" id="A0AAV7WVN4"/>
<gene>
    <name evidence="1" type="ORF">NDU88_004434</name>
</gene>
<name>A0AAV7WVN4_PLEWA</name>
<evidence type="ECO:0008006" key="3">
    <source>
        <dbReference type="Google" id="ProtNLM"/>
    </source>
</evidence>
<keyword evidence="2" id="KW-1185">Reference proteome</keyword>
<accession>A0AAV7WVN4</accession>
<comment type="caution">
    <text evidence="1">The sequence shown here is derived from an EMBL/GenBank/DDBJ whole genome shotgun (WGS) entry which is preliminary data.</text>
</comment>
<evidence type="ECO:0000313" key="1">
    <source>
        <dbReference type="EMBL" id="KAJ1216835.1"/>
    </source>
</evidence>
<dbReference type="Proteomes" id="UP001066276">
    <property type="component" value="Chromosome 1_1"/>
</dbReference>
<reference evidence="1" key="1">
    <citation type="journal article" date="2022" name="bioRxiv">
        <title>Sequencing and chromosome-scale assembly of the giantPleurodeles waltlgenome.</title>
        <authorList>
            <person name="Brown T."/>
            <person name="Elewa A."/>
            <person name="Iarovenko S."/>
            <person name="Subramanian E."/>
            <person name="Araus A.J."/>
            <person name="Petzold A."/>
            <person name="Susuki M."/>
            <person name="Suzuki K.-i.T."/>
            <person name="Hayashi T."/>
            <person name="Toyoda A."/>
            <person name="Oliveira C."/>
            <person name="Osipova E."/>
            <person name="Leigh N.D."/>
            <person name="Simon A."/>
            <person name="Yun M.H."/>
        </authorList>
    </citation>
    <scope>NUCLEOTIDE SEQUENCE</scope>
    <source>
        <strain evidence="1">20211129_DDA</strain>
        <tissue evidence="1">Liver</tissue>
    </source>
</reference>